<evidence type="ECO:0000313" key="3">
    <source>
        <dbReference type="Proteomes" id="UP001620626"/>
    </source>
</evidence>
<reference evidence="2 3" key="1">
    <citation type="submission" date="2024-10" db="EMBL/GenBank/DDBJ databases">
        <authorList>
            <person name="Kim D."/>
        </authorList>
    </citation>
    <scope>NUCLEOTIDE SEQUENCE [LARGE SCALE GENOMIC DNA]</scope>
    <source>
        <strain evidence="2">BH-2024</strain>
    </source>
</reference>
<accession>A0ABD2IKC7</accession>
<feature type="region of interest" description="Disordered" evidence="1">
    <location>
        <begin position="425"/>
        <end position="446"/>
    </location>
</feature>
<sequence length="490" mass="54366">MMNSSPISYSQLLTEGLSPYDHIGMAFHSNSMPMISSVHTDSTNDASTPSFWHGLYHHIGPNFSNYHPAGHNQISSPGNVIVPMENQSKYDLPPFSNDYHSGIEISPQFTSVNAFTNVPMISPGGFGTPSLSDVPMINPREFGTPSLSDVPMIDPGEFGTPSLSDVPMIDPGEFGTPSLSDVPMINPREFGIPSLSDVPIINPREFGTPSLSDVPMVNPGEFGTPSLSNDNCTGAYCSSSFTSELNPIINQKIGNVAKPDNLVPNGAHHPLPDANHYSPIKGPNSMKVPNNAMLMPDDDKADEDILNKMGAMDLSHTRLLTDGVLSANGREYVLHPSDFSDQKSVHKQKTHKKRIPTSKNVIWQIGLYRKMNDNEMECVECHKPMKSLTGGRHPSKAITHLKNVHKDSDYMLNYEELLKQTKEQMEQLESKIKSENESPRKSDEDKFADFNENYAALERFGFTTERLAQMFNVKTNRILMWKNAAMKKNR</sequence>
<comment type="caution">
    <text evidence="2">The sequence shown here is derived from an EMBL/GenBank/DDBJ whole genome shotgun (WGS) entry which is preliminary data.</text>
</comment>
<evidence type="ECO:0000313" key="2">
    <source>
        <dbReference type="EMBL" id="KAL3079591.1"/>
    </source>
</evidence>
<protein>
    <recommendedName>
        <fullName evidence="4">BED-type domain-containing protein</fullName>
    </recommendedName>
</protein>
<dbReference type="EMBL" id="JBICBT010001180">
    <property type="protein sequence ID" value="KAL3079591.1"/>
    <property type="molecule type" value="Genomic_DNA"/>
</dbReference>
<dbReference type="Proteomes" id="UP001620626">
    <property type="component" value="Unassembled WGS sequence"/>
</dbReference>
<proteinExistence type="predicted"/>
<organism evidence="2 3">
    <name type="scientific">Heterodera trifolii</name>
    <dbReference type="NCBI Taxonomy" id="157864"/>
    <lineage>
        <taxon>Eukaryota</taxon>
        <taxon>Metazoa</taxon>
        <taxon>Ecdysozoa</taxon>
        <taxon>Nematoda</taxon>
        <taxon>Chromadorea</taxon>
        <taxon>Rhabditida</taxon>
        <taxon>Tylenchina</taxon>
        <taxon>Tylenchomorpha</taxon>
        <taxon>Tylenchoidea</taxon>
        <taxon>Heteroderidae</taxon>
        <taxon>Heteroderinae</taxon>
        <taxon>Heterodera</taxon>
    </lineage>
</organism>
<evidence type="ECO:0008006" key="4">
    <source>
        <dbReference type="Google" id="ProtNLM"/>
    </source>
</evidence>
<dbReference type="AlphaFoldDB" id="A0ABD2IKC7"/>
<evidence type="ECO:0000256" key="1">
    <source>
        <dbReference type="SAM" id="MobiDB-lite"/>
    </source>
</evidence>
<keyword evidence="3" id="KW-1185">Reference proteome</keyword>
<gene>
    <name evidence="2" type="ORF">niasHT_037153</name>
</gene>
<name>A0ABD2IKC7_9BILA</name>